<reference evidence="1 2" key="1">
    <citation type="journal article" date="2019" name="Int. J. Syst. Evol. Microbiol.">
        <title>The Global Catalogue of Microorganisms (GCM) 10K type strain sequencing project: providing services to taxonomists for standard genome sequencing and annotation.</title>
        <authorList>
            <consortium name="The Broad Institute Genomics Platform"/>
            <consortium name="The Broad Institute Genome Sequencing Center for Infectious Disease"/>
            <person name="Wu L."/>
            <person name="Ma J."/>
        </authorList>
    </citation>
    <scope>NUCLEOTIDE SEQUENCE [LARGE SCALE GENOMIC DNA]</scope>
    <source>
        <strain evidence="1 2">JCM 14736</strain>
    </source>
</reference>
<name>A0ABN2LD53_9MICO</name>
<dbReference type="RefSeq" id="WP_344030499.1">
    <property type="nucleotide sequence ID" value="NZ_BAAAOB010000001.1"/>
</dbReference>
<organism evidence="1 2">
    <name type="scientific">Leucobacter iarius</name>
    <dbReference type="NCBI Taxonomy" id="333963"/>
    <lineage>
        <taxon>Bacteria</taxon>
        <taxon>Bacillati</taxon>
        <taxon>Actinomycetota</taxon>
        <taxon>Actinomycetes</taxon>
        <taxon>Micrococcales</taxon>
        <taxon>Microbacteriaceae</taxon>
        <taxon>Leucobacter</taxon>
    </lineage>
</organism>
<gene>
    <name evidence="1" type="ORF">GCM10009768_11850</name>
</gene>
<dbReference type="EMBL" id="BAAAOB010000001">
    <property type="protein sequence ID" value="GAA1784610.1"/>
    <property type="molecule type" value="Genomic_DNA"/>
</dbReference>
<accession>A0ABN2LD53</accession>
<evidence type="ECO:0000313" key="1">
    <source>
        <dbReference type="EMBL" id="GAA1784610.1"/>
    </source>
</evidence>
<protein>
    <recommendedName>
        <fullName evidence="3">5-methyltetrahydropteroyltriglutamate--homocysteine methyltransferase</fullName>
    </recommendedName>
</protein>
<dbReference type="SUPFAM" id="SSF51726">
    <property type="entry name" value="UROD/MetE-like"/>
    <property type="match status" value="1"/>
</dbReference>
<dbReference type="Gene3D" id="3.20.20.210">
    <property type="match status" value="1"/>
</dbReference>
<proteinExistence type="predicted"/>
<dbReference type="Proteomes" id="UP001500851">
    <property type="component" value="Unassembled WGS sequence"/>
</dbReference>
<evidence type="ECO:0008006" key="3">
    <source>
        <dbReference type="Google" id="ProtNLM"/>
    </source>
</evidence>
<sequence>MSQPGTVQGAHLVGSINFDDAESTMRVAAEHLGSHLKRIPDGEVGERFHWIAFQPDRIAQAAGIVRVGDTPIPLRMLDLRPVALAEGVRAADVELPPLGYADAALESWAVFDRLQREGAIPAGTRFQVSLPSPLGVVGSFVAEADRAEFEPVYEAALAAELQQILDAIPHDRLAIQWDAALEFAIIESAAYAERGGKRYEWFDDAWAGTSERLARQIDRVPADVEVGVHLCYGDVAEKHFVEPSDSANLVRFANLLVGAAARPLTWLHLPVPIERDDAEYFAALAELALPEHTELYLGLVHWEDGAEGAARRIASAQQHVVRPFGVATECGFGRAPEGTAVPLFETHRAVAAAW</sequence>
<dbReference type="InterPro" id="IPR038071">
    <property type="entry name" value="UROD/MetE-like_sf"/>
</dbReference>
<evidence type="ECO:0000313" key="2">
    <source>
        <dbReference type="Proteomes" id="UP001500851"/>
    </source>
</evidence>
<keyword evidence="2" id="KW-1185">Reference proteome</keyword>
<comment type="caution">
    <text evidence="1">The sequence shown here is derived from an EMBL/GenBank/DDBJ whole genome shotgun (WGS) entry which is preliminary data.</text>
</comment>